<reference evidence="3" key="1">
    <citation type="submission" date="2024-07" db="EMBL/GenBank/DDBJ databases">
        <title>Two chromosome-level genome assemblies of Korean endemic species Abeliophyllum distichum and Forsythia ovata (Oleaceae).</title>
        <authorList>
            <person name="Jang H."/>
        </authorList>
    </citation>
    <scope>NUCLEOTIDE SEQUENCE [LARGE SCALE GENOMIC DNA]</scope>
</reference>
<evidence type="ECO:0000313" key="2">
    <source>
        <dbReference type="EMBL" id="KAL2514746.1"/>
    </source>
</evidence>
<keyword evidence="3" id="KW-1185">Reference proteome</keyword>
<feature type="compositionally biased region" description="Basic residues" evidence="1">
    <location>
        <begin position="84"/>
        <end position="97"/>
    </location>
</feature>
<sequence>MEETGSLRTRRFVRQFATTASGGQVLPRPPSRRDQRPPLCLKGTTELQSAEAVLKAKSGDVLTVARGLSHPRPFGGNGDEKMKRANRRTNGKPRGMKAKIDGKPK</sequence>
<evidence type="ECO:0000313" key="3">
    <source>
        <dbReference type="Proteomes" id="UP001604277"/>
    </source>
</evidence>
<comment type="caution">
    <text evidence="2">The sequence shown here is derived from an EMBL/GenBank/DDBJ whole genome shotgun (WGS) entry which is preliminary data.</text>
</comment>
<organism evidence="2 3">
    <name type="scientific">Forsythia ovata</name>
    <dbReference type="NCBI Taxonomy" id="205694"/>
    <lineage>
        <taxon>Eukaryota</taxon>
        <taxon>Viridiplantae</taxon>
        <taxon>Streptophyta</taxon>
        <taxon>Embryophyta</taxon>
        <taxon>Tracheophyta</taxon>
        <taxon>Spermatophyta</taxon>
        <taxon>Magnoliopsida</taxon>
        <taxon>eudicotyledons</taxon>
        <taxon>Gunneridae</taxon>
        <taxon>Pentapetalae</taxon>
        <taxon>asterids</taxon>
        <taxon>lamiids</taxon>
        <taxon>Lamiales</taxon>
        <taxon>Oleaceae</taxon>
        <taxon>Forsythieae</taxon>
        <taxon>Forsythia</taxon>
    </lineage>
</organism>
<accession>A0ABD1TPT4</accession>
<name>A0ABD1TPT4_9LAMI</name>
<dbReference type="Proteomes" id="UP001604277">
    <property type="component" value="Unassembled WGS sequence"/>
</dbReference>
<dbReference type="EMBL" id="JBFOLJ010000008">
    <property type="protein sequence ID" value="KAL2514746.1"/>
    <property type="molecule type" value="Genomic_DNA"/>
</dbReference>
<proteinExistence type="predicted"/>
<gene>
    <name evidence="2" type="ORF">Fot_28717</name>
</gene>
<evidence type="ECO:0000256" key="1">
    <source>
        <dbReference type="SAM" id="MobiDB-lite"/>
    </source>
</evidence>
<feature type="region of interest" description="Disordered" evidence="1">
    <location>
        <begin position="64"/>
        <end position="105"/>
    </location>
</feature>
<dbReference type="AlphaFoldDB" id="A0ABD1TPT4"/>
<protein>
    <submittedName>
        <fullName evidence="2">Uncharacterized protein</fullName>
    </submittedName>
</protein>
<feature type="region of interest" description="Disordered" evidence="1">
    <location>
        <begin position="1"/>
        <end position="39"/>
    </location>
</feature>